<dbReference type="GO" id="GO:0005737">
    <property type="term" value="C:cytoplasm"/>
    <property type="evidence" value="ECO:0007669"/>
    <property type="project" value="UniProtKB-SubCell"/>
</dbReference>
<proteinExistence type="inferred from homology"/>
<comment type="caution">
    <text evidence="8">The sequence shown here is derived from an EMBL/GenBank/DDBJ whole genome shotgun (WGS) entry which is preliminary data.</text>
</comment>
<dbReference type="EC" id="2.1.1.199" evidence="7"/>
<sequence>MEFKHVSVMLKECIEGLNIKPDGIYVDGTLGGAGHSSEILKRLNGSGLLVGIDQDQNAIKASRERLKDYNNLIFVHNNFSNIKEILSNLGIKGIDGMLLDLGVSSHQLDTPERGFSYMHDAPLDMRMNMEAQLSAMDVVNGYSKEELYKIIKEYGEEKWAGRIADFIVRERNKKTIETTYELVNVIKAAIPASARREGHHPAKRTFQAIRIEVNREIELLEQAVNDCIDVLKKNGRLCIITFHSLEDRIVKNVFKKRENPCTCPPNFPVCVCNNEPDVKIITKKPIVPSDEEVEMNPRSRSAKLRIAEKI</sequence>
<comment type="function">
    <text evidence="7">Specifically methylates the N4 position of cytidine in position 1402 (C1402) of 16S rRNA.</text>
</comment>
<dbReference type="SUPFAM" id="SSF81799">
    <property type="entry name" value="Putative methyltransferase TM0872, insert domain"/>
    <property type="match status" value="1"/>
</dbReference>
<feature type="binding site" evidence="7">
    <location>
        <position position="107"/>
    </location>
    <ligand>
        <name>S-adenosyl-L-methionine</name>
        <dbReference type="ChEBI" id="CHEBI:59789"/>
    </ligand>
</feature>
<reference evidence="8 9" key="1">
    <citation type="submission" date="2019-03" db="EMBL/GenBank/DDBJ databases">
        <title>Genomic Encyclopedia of Type Strains, Phase IV (KMG-IV): sequencing the most valuable type-strain genomes for metagenomic binning, comparative biology and taxonomic classification.</title>
        <authorList>
            <person name="Goeker M."/>
        </authorList>
    </citation>
    <scope>NUCLEOTIDE SEQUENCE [LARGE SCALE GENOMIC DNA]</scope>
    <source>
        <strain evidence="8 9">DSM 24455</strain>
    </source>
</reference>
<dbReference type="OrthoDB" id="9806637at2"/>
<dbReference type="PIRSF" id="PIRSF004486">
    <property type="entry name" value="MraW"/>
    <property type="match status" value="1"/>
</dbReference>
<comment type="similarity">
    <text evidence="1 7">Belongs to the methyltransferase superfamily. RsmH family.</text>
</comment>
<feature type="binding site" evidence="7">
    <location>
        <position position="79"/>
    </location>
    <ligand>
        <name>S-adenosyl-L-methionine</name>
        <dbReference type="ChEBI" id="CHEBI:59789"/>
    </ligand>
</feature>
<keyword evidence="6 7" id="KW-0949">S-adenosyl-L-methionine</keyword>
<protein>
    <recommendedName>
        <fullName evidence="7">Ribosomal RNA small subunit methyltransferase H</fullName>
        <ecNumber evidence="7">2.1.1.199</ecNumber>
    </recommendedName>
    <alternativeName>
        <fullName evidence="7">16S rRNA m(4)C1402 methyltransferase</fullName>
    </alternativeName>
    <alternativeName>
        <fullName evidence="7">rRNA (cytosine-N(4)-)-methyltransferase RsmH</fullName>
    </alternativeName>
</protein>
<dbReference type="AlphaFoldDB" id="A0A4R7KSR2"/>
<accession>A0A4R7KSR2</accession>
<evidence type="ECO:0000256" key="2">
    <source>
        <dbReference type="ARBA" id="ARBA00022490"/>
    </source>
</evidence>
<keyword evidence="2 7" id="KW-0963">Cytoplasm</keyword>
<comment type="catalytic activity">
    <reaction evidence="7">
        <text>cytidine(1402) in 16S rRNA + S-adenosyl-L-methionine = N(4)-methylcytidine(1402) in 16S rRNA + S-adenosyl-L-homocysteine + H(+)</text>
        <dbReference type="Rhea" id="RHEA:42928"/>
        <dbReference type="Rhea" id="RHEA-COMP:10286"/>
        <dbReference type="Rhea" id="RHEA-COMP:10287"/>
        <dbReference type="ChEBI" id="CHEBI:15378"/>
        <dbReference type="ChEBI" id="CHEBI:57856"/>
        <dbReference type="ChEBI" id="CHEBI:59789"/>
        <dbReference type="ChEBI" id="CHEBI:74506"/>
        <dbReference type="ChEBI" id="CHEBI:82748"/>
        <dbReference type="EC" id="2.1.1.199"/>
    </reaction>
</comment>
<name>A0A4R7KSR2_9CLOT</name>
<evidence type="ECO:0000256" key="7">
    <source>
        <dbReference type="HAMAP-Rule" id="MF_01007"/>
    </source>
</evidence>
<evidence type="ECO:0000256" key="3">
    <source>
        <dbReference type="ARBA" id="ARBA00022552"/>
    </source>
</evidence>
<feature type="binding site" evidence="7">
    <location>
        <position position="100"/>
    </location>
    <ligand>
        <name>S-adenosyl-L-methionine</name>
        <dbReference type="ChEBI" id="CHEBI:59789"/>
    </ligand>
</feature>
<dbReference type="GO" id="GO:0070475">
    <property type="term" value="P:rRNA base methylation"/>
    <property type="evidence" value="ECO:0007669"/>
    <property type="project" value="UniProtKB-UniRule"/>
</dbReference>
<dbReference type="RefSeq" id="WP_133627500.1">
    <property type="nucleotide sequence ID" value="NZ_SOAZ01000005.1"/>
</dbReference>
<evidence type="ECO:0000313" key="8">
    <source>
        <dbReference type="EMBL" id="TDT61865.1"/>
    </source>
</evidence>
<comment type="subcellular location">
    <subcellularLocation>
        <location evidence="7">Cytoplasm</location>
    </subcellularLocation>
</comment>
<dbReference type="HAMAP" id="MF_01007">
    <property type="entry name" value="16SrRNA_methyltr_H"/>
    <property type="match status" value="1"/>
</dbReference>
<evidence type="ECO:0000256" key="5">
    <source>
        <dbReference type="ARBA" id="ARBA00022679"/>
    </source>
</evidence>
<dbReference type="InterPro" id="IPR023397">
    <property type="entry name" value="SAM-dep_MeTrfase_MraW_recog"/>
</dbReference>
<evidence type="ECO:0000313" key="9">
    <source>
        <dbReference type="Proteomes" id="UP000295325"/>
    </source>
</evidence>
<keyword evidence="9" id="KW-1185">Reference proteome</keyword>
<keyword evidence="5 7" id="KW-0808">Transferase</keyword>
<dbReference type="NCBIfam" id="TIGR00006">
    <property type="entry name" value="16S rRNA (cytosine(1402)-N(4))-methyltransferase RsmH"/>
    <property type="match status" value="1"/>
</dbReference>
<keyword evidence="4 7" id="KW-0489">Methyltransferase</keyword>
<dbReference type="Gene3D" id="3.40.50.150">
    <property type="entry name" value="Vaccinia Virus protein VP39"/>
    <property type="match status" value="1"/>
</dbReference>
<dbReference type="InterPro" id="IPR002903">
    <property type="entry name" value="RsmH"/>
</dbReference>
<feature type="binding site" evidence="7">
    <location>
        <begin position="33"/>
        <end position="35"/>
    </location>
    <ligand>
        <name>S-adenosyl-L-methionine</name>
        <dbReference type="ChEBI" id="CHEBI:59789"/>
    </ligand>
</feature>
<dbReference type="GO" id="GO:0071424">
    <property type="term" value="F:rRNA (cytosine-N4-)-methyltransferase activity"/>
    <property type="evidence" value="ECO:0007669"/>
    <property type="project" value="UniProtKB-UniRule"/>
</dbReference>
<feature type="binding site" evidence="7">
    <location>
        <position position="53"/>
    </location>
    <ligand>
        <name>S-adenosyl-L-methionine</name>
        <dbReference type="ChEBI" id="CHEBI:59789"/>
    </ligand>
</feature>
<dbReference type="EMBL" id="SOAZ01000005">
    <property type="protein sequence ID" value="TDT61865.1"/>
    <property type="molecule type" value="Genomic_DNA"/>
</dbReference>
<keyword evidence="3 7" id="KW-0698">rRNA processing</keyword>
<dbReference type="Gene3D" id="1.10.150.170">
    <property type="entry name" value="Putative methyltransferase TM0872, insert domain"/>
    <property type="match status" value="1"/>
</dbReference>
<dbReference type="InterPro" id="IPR029063">
    <property type="entry name" value="SAM-dependent_MTases_sf"/>
</dbReference>
<dbReference type="PANTHER" id="PTHR11265:SF0">
    <property type="entry name" value="12S RRNA N4-METHYLCYTIDINE METHYLTRANSFERASE"/>
    <property type="match status" value="1"/>
</dbReference>
<gene>
    <name evidence="7" type="primary">rsmH</name>
    <name evidence="8" type="ORF">EDD71_10543</name>
</gene>
<dbReference type="PANTHER" id="PTHR11265">
    <property type="entry name" value="S-ADENOSYL-METHYLTRANSFERASE MRAW"/>
    <property type="match status" value="1"/>
</dbReference>
<organism evidence="8 9">
    <name type="scientific">Fonticella tunisiensis</name>
    <dbReference type="NCBI Taxonomy" id="1096341"/>
    <lineage>
        <taxon>Bacteria</taxon>
        <taxon>Bacillati</taxon>
        <taxon>Bacillota</taxon>
        <taxon>Clostridia</taxon>
        <taxon>Eubacteriales</taxon>
        <taxon>Clostridiaceae</taxon>
        <taxon>Fonticella</taxon>
    </lineage>
</organism>
<dbReference type="FunFam" id="1.10.150.170:FF:000001">
    <property type="entry name" value="Ribosomal RNA small subunit methyltransferase H"/>
    <property type="match status" value="1"/>
</dbReference>
<dbReference type="Pfam" id="PF01795">
    <property type="entry name" value="Methyltransf_5"/>
    <property type="match status" value="1"/>
</dbReference>
<evidence type="ECO:0000256" key="4">
    <source>
        <dbReference type="ARBA" id="ARBA00022603"/>
    </source>
</evidence>
<evidence type="ECO:0000256" key="6">
    <source>
        <dbReference type="ARBA" id="ARBA00022691"/>
    </source>
</evidence>
<evidence type="ECO:0000256" key="1">
    <source>
        <dbReference type="ARBA" id="ARBA00010396"/>
    </source>
</evidence>
<dbReference type="SUPFAM" id="SSF53335">
    <property type="entry name" value="S-adenosyl-L-methionine-dependent methyltransferases"/>
    <property type="match status" value="1"/>
</dbReference>
<dbReference type="Proteomes" id="UP000295325">
    <property type="component" value="Unassembled WGS sequence"/>
</dbReference>